<dbReference type="GO" id="GO:0022857">
    <property type="term" value="F:transmembrane transporter activity"/>
    <property type="evidence" value="ECO:0007669"/>
    <property type="project" value="InterPro"/>
</dbReference>
<feature type="transmembrane region" description="Helical" evidence="6">
    <location>
        <begin position="208"/>
        <end position="228"/>
    </location>
</feature>
<organism evidence="7 8">
    <name type="scientific">Lomentospora prolificans</name>
    <dbReference type="NCBI Taxonomy" id="41688"/>
    <lineage>
        <taxon>Eukaryota</taxon>
        <taxon>Fungi</taxon>
        <taxon>Dikarya</taxon>
        <taxon>Ascomycota</taxon>
        <taxon>Pezizomycotina</taxon>
        <taxon>Sordariomycetes</taxon>
        <taxon>Hypocreomycetidae</taxon>
        <taxon>Microascales</taxon>
        <taxon>Microascaceae</taxon>
        <taxon>Lomentospora</taxon>
    </lineage>
</organism>
<dbReference type="OrthoDB" id="1935484at2759"/>
<feature type="transmembrane region" description="Helical" evidence="6">
    <location>
        <begin position="389"/>
        <end position="409"/>
    </location>
</feature>
<proteinExistence type="predicted"/>
<evidence type="ECO:0000256" key="3">
    <source>
        <dbReference type="ARBA" id="ARBA00022692"/>
    </source>
</evidence>
<dbReference type="FunFam" id="1.20.1250.20:FF:000106">
    <property type="entry name" value="MFS transporter, putative"/>
    <property type="match status" value="1"/>
</dbReference>
<keyword evidence="8" id="KW-1185">Reference proteome</keyword>
<feature type="non-terminal residue" evidence="7">
    <location>
        <position position="1"/>
    </location>
</feature>
<dbReference type="InterPro" id="IPR036259">
    <property type="entry name" value="MFS_trans_sf"/>
</dbReference>
<evidence type="ECO:0000256" key="5">
    <source>
        <dbReference type="ARBA" id="ARBA00023136"/>
    </source>
</evidence>
<dbReference type="AlphaFoldDB" id="A0A2N3N7X9"/>
<dbReference type="Gene3D" id="1.20.1250.20">
    <property type="entry name" value="MFS general substrate transporter like domains"/>
    <property type="match status" value="1"/>
</dbReference>
<comment type="caution">
    <text evidence="7">The sequence shown here is derived from an EMBL/GenBank/DDBJ whole genome shotgun (WGS) entry which is preliminary data.</text>
</comment>
<dbReference type="PANTHER" id="PTHR43791">
    <property type="entry name" value="PERMEASE-RELATED"/>
    <property type="match status" value="1"/>
</dbReference>
<comment type="subcellular location">
    <subcellularLocation>
        <location evidence="1">Membrane</location>
        <topology evidence="1">Multi-pass membrane protein</topology>
    </subcellularLocation>
</comment>
<dbReference type="Proteomes" id="UP000233524">
    <property type="component" value="Unassembled WGS sequence"/>
</dbReference>
<reference evidence="7 8" key="1">
    <citation type="journal article" date="2017" name="G3 (Bethesda)">
        <title>First Draft Genome Sequence of the Pathogenic Fungus Lomentospora prolificans (Formerly Scedosporium prolificans).</title>
        <authorList>
            <person name="Luo R."/>
            <person name="Zimin A."/>
            <person name="Workman R."/>
            <person name="Fan Y."/>
            <person name="Pertea G."/>
            <person name="Grossman N."/>
            <person name="Wear M.P."/>
            <person name="Jia B."/>
            <person name="Miller H."/>
            <person name="Casadevall A."/>
            <person name="Timp W."/>
            <person name="Zhang S.X."/>
            <person name="Salzberg S.L."/>
        </authorList>
    </citation>
    <scope>NUCLEOTIDE SEQUENCE [LARGE SCALE GENOMIC DNA]</scope>
    <source>
        <strain evidence="7 8">JHH-5317</strain>
    </source>
</reference>
<keyword evidence="2" id="KW-0813">Transport</keyword>
<evidence type="ECO:0000256" key="6">
    <source>
        <dbReference type="SAM" id="Phobius"/>
    </source>
</evidence>
<feature type="transmembrane region" description="Helical" evidence="6">
    <location>
        <begin position="416"/>
        <end position="436"/>
    </location>
</feature>
<dbReference type="PANTHER" id="PTHR43791:SF65">
    <property type="entry name" value="MAJOR FACILITATOR SUPERFAMILY (MFS) PROFILE DOMAIN-CONTAINING PROTEIN-RELATED"/>
    <property type="match status" value="1"/>
</dbReference>
<name>A0A2N3N7X9_9PEZI</name>
<dbReference type="InParanoid" id="A0A2N3N7X9"/>
<evidence type="ECO:0000256" key="2">
    <source>
        <dbReference type="ARBA" id="ARBA00022448"/>
    </source>
</evidence>
<evidence type="ECO:0008006" key="9">
    <source>
        <dbReference type="Google" id="ProtNLM"/>
    </source>
</evidence>
<keyword evidence="5 6" id="KW-0472">Membrane</keyword>
<gene>
    <name evidence="7" type="ORF">jhhlp_004939</name>
</gene>
<keyword evidence="3 6" id="KW-0812">Transmembrane</keyword>
<evidence type="ECO:0000313" key="7">
    <source>
        <dbReference type="EMBL" id="PKS08553.1"/>
    </source>
</evidence>
<feature type="transmembrane region" description="Helical" evidence="6">
    <location>
        <begin position="351"/>
        <end position="369"/>
    </location>
</feature>
<dbReference type="InterPro" id="IPR011701">
    <property type="entry name" value="MFS"/>
</dbReference>
<dbReference type="EMBL" id="NLAX01000095">
    <property type="protein sequence ID" value="PKS08553.1"/>
    <property type="molecule type" value="Genomic_DNA"/>
</dbReference>
<keyword evidence="4 6" id="KW-1133">Transmembrane helix</keyword>
<evidence type="ECO:0000256" key="1">
    <source>
        <dbReference type="ARBA" id="ARBA00004141"/>
    </source>
</evidence>
<accession>A0A2N3N7X9</accession>
<evidence type="ECO:0000256" key="4">
    <source>
        <dbReference type="ARBA" id="ARBA00022989"/>
    </source>
</evidence>
<evidence type="ECO:0000313" key="8">
    <source>
        <dbReference type="Proteomes" id="UP000233524"/>
    </source>
</evidence>
<protein>
    <recommendedName>
        <fullName evidence="9">Major facilitator superfamily (MFS) profile domain-containing protein</fullName>
    </recommendedName>
</protein>
<dbReference type="Pfam" id="PF07690">
    <property type="entry name" value="MFS_1"/>
    <property type="match status" value="1"/>
</dbReference>
<dbReference type="GO" id="GO:0016020">
    <property type="term" value="C:membrane"/>
    <property type="evidence" value="ECO:0007669"/>
    <property type="project" value="UniProtKB-SubCell"/>
</dbReference>
<dbReference type="VEuPathDB" id="FungiDB:jhhlp_004939"/>
<dbReference type="SUPFAM" id="SSF103473">
    <property type="entry name" value="MFS general substrate transporter"/>
    <property type="match status" value="1"/>
</dbReference>
<sequence>IAGSNMATVISSIKISDSSSDSDSIEKKNGVTVEVNPLGKPYKDTRKFFWQKRVRNEDLDEIATQPSVYDNAVLAEKYLPRPDWENLHRFDPSARWTWAEELKVVRKVDWKIMIWTCVMFVGLEIDRANLGQAVSDNLLDDLKLTTNDYNLGNTVFFASFLAAELPSQLVSKWVGPDRWIPTQLTLWSIVAACQFKLSGRSSFLACRALLGLLQGGFIPDIILYLSYFYKHHEMTIRLGYFWLSMTCADIIAALAAAGLLQMRGVLGYEGWRWLFLIEGLVTLVIGLVSYVLMPPSPTQTASTLRGKKGWFTEREEVIMVNRIIRDDPTKGSMHNRQPITPKLLIKSIFDYDLWPLYLIGLTFAVPGMPPRQYLTLTLRGMGFDVFQTNLLTIPAQVLGIATMMGLLWIAERTNQILLWGALPQLWSLPLLVWLRVAYNPTEARWTTWGILTLLIGKPLAHAMQVGLVSRNSNSVRGRTVSAAIYNMFVQVAQVIASNIYRADDAPLYKRGNTILLGLVAYNVVLYIAAKLYYSWRNKSRDKKWESFSDDEKLKYLEQEADGASKRLDFRFAS</sequence>
<feature type="transmembrane region" description="Helical" evidence="6">
    <location>
        <begin position="512"/>
        <end position="533"/>
    </location>
</feature>
<feature type="transmembrane region" description="Helical" evidence="6">
    <location>
        <begin position="240"/>
        <end position="261"/>
    </location>
</feature>
<feature type="transmembrane region" description="Helical" evidence="6">
    <location>
        <begin position="273"/>
        <end position="293"/>
    </location>
</feature>